<accession>A0A4Y7TPQ4</accession>
<evidence type="ECO:0000313" key="1">
    <source>
        <dbReference type="EMBL" id="TEB35898.1"/>
    </source>
</evidence>
<evidence type="ECO:0000313" key="2">
    <source>
        <dbReference type="Proteomes" id="UP000298030"/>
    </source>
</evidence>
<organism evidence="1 2">
    <name type="scientific">Coprinellus micaceus</name>
    <name type="common">Glistening ink-cap mushroom</name>
    <name type="synonym">Coprinus micaceus</name>
    <dbReference type="NCBI Taxonomy" id="71717"/>
    <lineage>
        <taxon>Eukaryota</taxon>
        <taxon>Fungi</taxon>
        <taxon>Dikarya</taxon>
        <taxon>Basidiomycota</taxon>
        <taxon>Agaricomycotina</taxon>
        <taxon>Agaricomycetes</taxon>
        <taxon>Agaricomycetidae</taxon>
        <taxon>Agaricales</taxon>
        <taxon>Agaricineae</taxon>
        <taxon>Psathyrellaceae</taxon>
        <taxon>Coprinellus</taxon>
    </lineage>
</organism>
<dbReference type="OrthoDB" id="2579508at2759"/>
<sequence>MSYYFRIQPDGIPDLRQHMRNCILPPLGYQENDPILPPKGHVSHRNHLSVRPETYRRFETIHGLHDSIWFALENCLDSLVPATSIGVARRLSNIRHSSPPYFHSALNPRPEYIQGLTPWLEKFPFATVKRILHLSLPETKSWSFQPGSPDDPEPDSHLFATYTWAMNLGRVTRSRERERRGLNEKRMLVAVQPPWILTERDLHAFADSRTFPPFMYPGDEFPECLDEAKDRLWAKVWDSCAREKIHYFVLTSYTHWVFGVFSPGYSTAWTSQVIPFDSKVPSIVEMLSYWAISAMGIDGGYVPPPASEPFYKFPAKVHPPRLPHQCIDPEDSDSSWGGSTIDSEDSAEICPSLWSFSQGECIYETKMYDPQKKGSNPAIEDWLRTTLAEGSRSKAEIETSDWFVDPMDTIPYVIQVFREPRSRGEEADLVGSWLY</sequence>
<dbReference type="AlphaFoldDB" id="A0A4Y7TPQ4"/>
<dbReference type="Proteomes" id="UP000298030">
    <property type="component" value="Unassembled WGS sequence"/>
</dbReference>
<gene>
    <name evidence="1" type="ORF">FA13DRAFT_1810551</name>
</gene>
<comment type="caution">
    <text evidence="1">The sequence shown here is derived from an EMBL/GenBank/DDBJ whole genome shotgun (WGS) entry which is preliminary data.</text>
</comment>
<dbReference type="EMBL" id="QPFP01000006">
    <property type="protein sequence ID" value="TEB35898.1"/>
    <property type="molecule type" value="Genomic_DNA"/>
</dbReference>
<name>A0A4Y7TPQ4_COPMI</name>
<protein>
    <submittedName>
        <fullName evidence="1">Uncharacterized protein</fullName>
    </submittedName>
</protein>
<reference evidence="1 2" key="1">
    <citation type="journal article" date="2019" name="Nat. Ecol. Evol.">
        <title>Megaphylogeny resolves global patterns of mushroom evolution.</title>
        <authorList>
            <person name="Varga T."/>
            <person name="Krizsan K."/>
            <person name="Foldi C."/>
            <person name="Dima B."/>
            <person name="Sanchez-Garcia M."/>
            <person name="Sanchez-Ramirez S."/>
            <person name="Szollosi G.J."/>
            <person name="Szarkandi J.G."/>
            <person name="Papp V."/>
            <person name="Albert L."/>
            <person name="Andreopoulos W."/>
            <person name="Angelini C."/>
            <person name="Antonin V."/>
            <person name="Barry K.W."/>
            <person name="Bougher N.L."/>
            <person name="Buchanan P."/>
            <person name="Buyck B."/>
            <person name="Bense V."/>
            <person name="Catcheside P."/>
            <person name="Chovatia M."/>
            <person name="Cooper J."/>
            <person name="Damon W."/>
            <person name="Desjardin D."/>
            <person name="Finy P."/>
            <person name="Geml J."/>
            <person name="Haridas S."/>
            <person name="Hughes K."/>
            <person name="Justo A."/>
            <person name="Karasinski D."/>
            <person name="Kautmanova I."/>
            <person name="Kiss B."/>
            <person name="Kocsube S."/>
            <person name="Kotiranta H."/>
            <person name="LaButti K.M."/>
            <person name="Lechner B.E."/>
            <person name="Liimatainen K."/>
            <person name="Lipzen A."/>
            <person name="Lukacs Z."/>
            <person name="Mihaltcheva S."/>
            <person name="Morgado L.N."/>
            <person name="Niskanen T."/>
            <person name="Noordeloos M.E."/>
            <person name="Ohm R.A."/>
            <person name="Ortiz-Santana B."/>
            <person name="Ovrebo C."/>
            <person name="Racz N."/>
            <person name="Riley R."/>
            <person name="Savchenko A."/>
            <person name="Shiryaev A."/>
            <person name="Soop K."/>
            <person name="Spirin V."/>
            <person name="Szebenyi C."/>
            <person name="Tomsovsky M."/>
            <person name="Tulloss R.E."/>
            <person name="Uehling J."/>
            <person name="Grigoriev I.V."/>
            <person name="Vagvolgyi C."/>
            <person name="Papp T."/>
            <person name="Martin F.M."/>
            <person name="Miettinen O."/>
            <person name="Hibbett D.S."/>
            <person name="Nagy L.G."/>
        </authorList>
    </citation>
    <scope>NUCLEOTIDE SEQUENCE [LARGE SCALE GENOMIC DNA]</scope>
    <source>
        <strain evidence="1 2">FP101781</strain>
    </source>
</reference>
<proteinExistence type="predicted"/>
<keyword evidence="2" id="KW-1185">Reference proteome</keyword>